<dbReference type="InterPro" id="IPR050444">
    <property type="entry name" value="Polyketide_Synthase"/>
</dbReference>
<sequence length="334" mass="36463">MEPGAGAVSGNLHRPARRPLLRAVFSAGIAVQRASIALPTRCIATTPASACLNRYTAQIAALCGAERILEVGAGTAATTAPVLKATRNTRQSYHFTDVSAQFLNDAKARFHDESRVSYALFDINQPLDFTAHPEAGYDLIVAVNVLHDASHVVQTLRRLKLLLKAGGRLLIVEATERNSVFQLASVGFIEGLSGYRDFRRRDEKPMLTRSAWQEVLVQAGFANELAWPAQESSPLRQHLLVARSSGVNRPDKEAMSRYLQQRFGTGLPVLQLRQREALFTPLHAPSDAPTEPAKPTPVAGGNPALEKQVAELWQSLLSRPWQGITTFSNWAATA</sequence>
<dbReference type="PANTHER" id="PTHR45681:SF6">
    <property type="entry name" value="POLYKETIDE SYNTHASE 37"/>
    <property type="match status" value="1"/>
</dbReference>
<reference evidence="4 5" key="1">
    <citation type="submission" date="2018-06" db="EMBL/GenBank/DDBJ databases">
        <authorList>
            <consortium name="Pathogen Informatics"/>
            <person name="Doyle S."/>
        </authorList>
    </citation>
    <scope>NUCLEOTIDE SEQUENCE [LARGE SCALE GENOMIC DNA]</scope>
    <source>
        <strain evidence="4 5">NCTC10786</strain>
    </source>
</reference>
<dbReference type="GO" id="GO:0016746">
    <property type="term" value="F:acyltransferase activity"/>
    <property type="evidence" value="ECO:0007669"/>
    <property type="project" value="UniProtKB-KW"/>
</dbReference>
<dbReference type="Proteomes" id="UP000251584">
    <property type="component" value="Unassembled WGS sequence"/>
</dbReference>
<keyword evidence="4" id="KW-0012">Acyltransferase</keyword>
<gene>
    <name evidence="4" type="primary">pksR</name>
    <name evidence="4" type="ORF">NCTC10786_03507</name>
</gene>
<dbReference type="EC" id="2.3.1.-" evidence="4"/>
<dbReference type="SUPFAM" id="SSF53335">
    <property type="entry name" value="S-adenosyl-L-methionine-dependent methyltransferases"/>
    <property type="match status" value="1"/>
</dbReference>
<protein>
    <submittedName>
        <fullName evidence="4">Polyketide synthase PksR</fullName>
        <ecNumber evidence="4">2.3.1.-</ecNumber>
    </submittedName>
</protein>
<evidence type="ECO:0000256" key="1">
    <source>
        <dbReference type="ARBA" id="ARBA00022679"/>
    </source>
</evidence>
<proteinExistence type="predicted"/>
<evidence type="ECO:0000259" key="3">
    <source>
        <dbReference type="Pfam" id="PF08242"/>
    </source>
</evidence>
<dbReference type="AlphaFoldDB" id="A0A2X2VML3"/>
<evidence type="ECO:0000313" key="4">
    <source>
        <dbReference type="EMBL" id="SQB29918.1"/>
    </source>
</evidence>
<dbReference type="InterPro" id="IPR029063">
    <property type="entry name" value="SAM-dependent_MTases_sf"/>
</dbReference>
<feature type="region of interest" description="Disordered" evidence="2">
    <location>
        <begin position="283"/>
        <end position="302"/>
    </location>
</feature>
<keyword evidence="1 4" id="KW-0808">Transferase</keyword>
<dbReference type="Pfam" id="PF08242">
    <property type="entry name" value="Methyltransf_12"/>
    <property type="match status" value="1"/>
</dbReference>
<feature type="domain" description="Methyltransferase type 12" evidence="3">
    <location>
        <begin position="69"/>
        <end position="169"/>
    </location>
</feature>
<organism evidence="4 5">
    <name type="scientific">Citrobacter koseri</name>
    <name type="common">Citrobacter diversus</name>
    <dbReference type="NCBI Taxonomy" id="545"/>
    <lineage>
        <taxon>Bacteria</taxon>
        <taxon>Pseudomonadati</taxon>
        <taxon>Pseudomonadota</taxon>
        <taxon>Gammaproteobacteria</taxon>
        <taxon>Enterobacterales</taxon>
        <taxon>Enterobacteriaceae</taxon>
        <taxon>Citrobacter</taxon>
    </lineage>
</organism>
<accession>A0A2X2VML3</accession>
<evidence type="ECO:0000313" key="5">
    <source>
        <dbReference type="Proteomes" id="UP000251584"/>
    </source>
</evidence>
<dbReference type="InterPro" id="IPR013217">
    <property type="entry name" value="Methyltransf_12"/>
</dbReference>
<dbReference type="PANTHER" id="PTHR45681">
    <property type="entry name" value="POLYKETIDE SYNTHASE 44-RELATED"/>
    <property type="match status" value="1"/>
</dbReference>
<dbReference type="EMBL" id="UAVY01000004">
    <property type="protein sequence ID" value="SQB29918.1"/>
    <property type="molecule type" value="Genomic_DNA"/>
</dbReference>
<dbReference type="Gene3D" id="3.40.50.150">
    <property type="entry name" value="Vaccinia Virus protein VP39"/>
    <property type="match status" value="1"/>
</dbReference>
<evidence type="ECO:0000256" key="2">
    <source>
        <dbReference type="SAM" id="MobiDB-lite"/>
    </source>
</evidence>
<name>A0A2X2VML3_CITKO</name>